<dbReference type="PROSITE" id="PS50879">
    <property type="entry name" value="RNASE_H_1"/>
    <property type="match status" value="1"/>
</dbReference>
<dbReference type="PANTHER" id="PTHR36688">
    <property type="entry name" value="ENDO/EXONUCLEASE/PHOSPHATASE DOMAIN-CONTAINING PROTEIN"/>
    <property type="match status" value="1"/>
</dbReference>
<name>A0A9P0J5J9_APHGO</name>
<keyword evidence="4" id="KW-1185">Reference proteome</keyword>
<dbReference type="AlphaFoldDB" id="A0A9P0J5J9"/>
<dbReference type="InterPro" id="IPR000477">
    <property type="entry name" value="RT_dom"/>
</dbReference>
<evidence type="ECO:0008006" key="5">
    <source>
        <dbReference type="Google" id="ProtNLM"/>
    </source>
</evidence>
<dbReference type="InterPro" id="IPR005135">
    <property type="entry name" value="Endo/exonuclease/phosphatase"/>
</dbReference>
<evidence type="ECO:0000313" key="4">
    <source>
        <dbReference type="Proteomes" id="UP001154329"/>
    </source>
</evidence>
<dbReference type="SUPFAM" id="SSF56672">
    <property type="entry name" value="DNA/RNA polymerases"/>
    <property type="match status" value="1"/>
</dbReference>
<evidence type="ECO:0000259" key="2">
    <source>
        <dbReference type="PROSITE" id="PS50879"/>
    </source>
</evidence>
<dbReference type="GO" id="GO:0003676">
    <property type="term" value="F:nucleic acid binding"/>
    <property type="evidence" value="ECO:0007669"/>
    <property type="project" value="InterPro"/>
</dbReference>
<organism evidence="3 4">
    <name type="scientific">Aphis gossypii</name>
    <name type="common">Cotton aphid</name>
    <dbReference type="NCBI Taxonomy" id="80765"/>
    <lineage>
        <taxon>Eukaryota</taxon>
        <taxon>Metazoa</taxon>
        <taxon>Ecdysozoa</taxon>
        <taxon>Arthropoda</taxon>
        <taxon>Hexapoda</taxon>
        <taxon>Insecta</taxon>
        <taxon>Pterygota</taxon>
        <taxon>Neoptera</taxon>
        <taxon>Paraneoptera</taxon>
        <taxon>Hemiptera</taxon>
        <taxon>Sternorrhyncha</taxon>
        <taxon>Aphidomorpha</taxon>
        <taxon>Aphidoidea</taxon>
        <taxon>Aphididae</taxon>
        <taxon>Aphidini</taxon>
        <taxon>Aphis</taxon>
        <taxon>Aphis</taxon>
    </lineage>
</organism>
<protein>
    <recommendedName>
        <fullName evidence="5">RNA-directed DNA polymerase</fullName>
    </recommendedName>
</protein>
<reference evidence="3" key="2">
    <citation type="submission" date="2022-10" db="EMBL/GenBank/DDBJ databases">
        <authorList>
            <consortium name="ENA_rothamsted_submissions"/>
            <consortium name="culmorum"/>
            <person name="King R."/>
        </authorList>
    </citation>
    <scope>NUCLEOTIDE SEQUENCE</scope>
</reference>
<dbReference type="PROSITE" id="PS50878">
    <property type="entry name" value="RT_POL"/>
    <property type="match status" value="1"/>
</dbReference>
<proteinExistence type="predicted"/>
<dbReference type="Pfam" id="PF00078">
    <property type="entry name" value="RVT_1"/>
    <property type="match status" value="1"/>
</dbReference>
<dbReference type="InterPro" id="IPR043502">
    <property type="entry name" value="DNA/RNA_pol_sf"/>
</dbReference>
<dbReference type="SUPFAM" id="SSF53098">
    <property type="entry name" value="Ribonuclease H-like"/>
    <property type="match status" value="1"/>
</dbReference>
<dbReference type="SUPFAM" id="SSF56219">
    <property type="entry name" value="DNase I-like"/>
    <property type="match status" value="1"/>
</dbReference>
<dbReference type="InterPro" id="IPR002156">
    <property type="entry name" value="RNaseH_domain"/>
</dbReference>
<dbReference type="GO" id="GO:0071897">
    <property type="term" value="P:DNA biosynthetic process"/>
    <property type="evidence" value="ECO:0007669"/>
    <property type="project" value="UniProtKB-ARBA"/>
</dbReference>
<dbReference type="Gene3D" id="3.60.10.10">
    <property type="entry name" value="Endonuclease/exonuclease/phosphatase"/>
    <property type="match status" value="1"/>
</dbReference>
<accession>A0A9P0J5J9</accession>
<evidence type="ECO:0000313" key="3">
    <source>
        <dbReference type="EMBL" id="CAH1726173.1"/>
    </source>
</evidence>
<dbReference type="CDD" id="cd09276">
    <property type="entry name" value="Rnase_HI_RT_non_LTR"/>
    <property type="match status" value="1"/>
</dbReference>
<dbReference type="GO" id="GO:0004523">
    <property type="term" value="F:RNA-DNA hybrid ribonuclease activity"/>
    <property type="evidence" value="ECO:0007669"/>
    <property type="project" value="InterPro"/>
</dbReference>
<gene>
    <name evidence="3" type="ORF">APHIGO_LOCUS7107</name>
</gene>
<dbReference type="InterPro" id="IPR036691">
    <property type="entry name" value="Endo/exonu/phosph_ase_sf"/>
</dbReference>
<dbReference type="Gene3D" id="3.30.420.10">
    <property type="entry name" value="Ribonuclease H-like superfamily/Ribonuclease H"/>
    <property type="match status" value="1"/>
</dbReference>
<dbReference type="Proteomes" id="UP001154329">
    <property type="component" value="Chromosome 2"/>
</dbReference>
<dbReference type="GO" id="GO:0042575">
    <property type="term" value="C:DNA polymerase complex"/>
    <property type="evidence" value="ECO:0007669"/>
    <property type="project" value="UniProtKB-ARBA"/>
</dbReference>
<dbReference type="InterPro" id="IPR012337">
    <property type="entry name" value="RNaseH-like_sf"/>
</dbReference>
<dbReference type="Pfam" id="PF00075">
    <property type="entry name" value="RNase_H"/>
    <property type="match status" value="1"/>
</dbReference>
<dbReference type="InterPro" id="IPR052560">
    <property type="entry name" value="RdDP_mobile_element"/>
</dbReference>
<dbReference type="EMBL" id="OU899035">
    <property type="protein sequence ID" value="CAH1726173.1"/>
    <property type="molecule type" value="Genomic_DNA"/>
</dbReference>
<sequence length="1211" mass="136808">MKNLNILQWNINSFNKKRHDIQLIIQKYSPMCIGLQETNLKNDKIPSIKNYKIFYANRPDCTRASGGVASLIHSDYPSVQIPIQSDLEVIAVQVTLEFKITICNIYIPNQTPFKTSDLDNIITQLPKPFILFGDFNSHSVLWGSEKTDTRGKSIEKILDSDSIALLNNGQPTRLNPSNGTFSAIDLSISSSSLAQRISWSVLQEIYDSDHLPILMTMLSTKTISTSSTPRWLLKNPDWGFFSNLVDTFMLENPQSDSTSIDDDITFISDSITRAAEISIGKSTNPRKKNQVPWWSDEIRDSIKKKNLALKTFQISKSPSDHIKLKQLRAKTRYLVKSGKAKSWKLFSSGLGPQADPSTIWRRVRAIHGHPKNHRIQIMKDTELCTDPDEIPNLFGELFYLNSSDENYNATFLNNNIHMRNQHYTSCINPNLDEQIKLNSPIQLAEMVRATSKCTSLAPGPDGIPYCFIHNLPISALDSIIMVFNKIWSSGAIPKKWKHSIVIPIPKPNKNKFETKSYRPISLLNTMVKVLEKIIDSRLRWFLEKNNLLDPRQNGFRRHRSTSNTLHDIQAEIHSTLETKQVMGLIALDISKAYDTAWRPRILKILSNIISIDKLFNFIKNFLTDRTFQVRCNGKSSKLYTQHNGVPQGSTLSVSLFLLAINDIPQAIAPPVKCTLFADDFNLFCRSISPKTTITHLQDTLTALQDWSLVSGFSFSVEKSQCTFFTNKRNIGTTTITMNNIPIPIKKSIKILGILFDSKNTWIPHLKAIRKESLIRINTLKCFAHKSWGSHSSSLLQIYKALILSKLEYNSFLFIKAKTSALKMLDTVHNTGLRLVTGAFRSSPIPSVLNIAGVAPLDIRRVQSTMLLAVRRTQNSLRVSKQITDFLDDTHFPHSDVIKNEIPLTAPWLFNNYVNSELSELVKNDTPPIVFNQHLQSITSDLCDHTEIFTDGSRTDNGVGAAVVVKDHVSMLRLPNFCSIYSAEATAISYALDLIKTRRILKAAILSDSLSSLRSIQNPFTPNEIARKIQNQLHNLTNSGYSIILIWIPSHSQITGNERADENARQAITSPDAIKLNVFTLHDAKSLAKTITSNIWLRAWRLGSTKLNEIKHTTLTWPSPSNTSRKIETAINRLRIGHSSLTHQHLMKKEDPPICTSCGTQLTIKHIISECRQFEREKREAGISYILAEALQPANIQNMISFIINSNLINLL</sequence>
<dbReference type="PANTHER" id="PTHR36688:SF2">
    <property type="entry name" value="ENDONUCLEASE_EXONUCLEASE_PHOSPHATASE DOMAIN-CONTAINING PROTEIN"/>
    <property type="match status" value="1"/>
</dbReference>
<feature type="domain" description="Reverse transcriptase" evidence="1">
    <location>
        <begin position="485"/>
        <end position="755"/>
    </location>
</feature>
<dbReference type="Pfam" id="PF14529">
    <property type="entry name" value="Exo_endo_phos_2"/>
    <property type="match status" value="1"/>
</dbReference>
<reference evidence="3" key="1">
    <citation type="submission" date="2022-02" db="EMBL/GenBank/DDBJ databases">
        <authorList>
            <person name="King R."/>
        </authorList>
    </citation>
    <scope>NUCLEOTIDE SEQUENCE</scope>
</reference>
<dbReference type="CDD" id="cd01650">
    <property type="entry name" value="RT_nLTR_like"/>
    <property type="match status" value="1"/>
</dbReference>
<evidence type="ECO:0000259" key="1">
    <source>
        <dbReference type="PROSITE" id="PS50878"/>
    </source>
</evidence>
<feature type="domain" description="RNase H type-1" evidence="2">
    <location>
        <begin position="941"/>
        <end position="1068"/>
    </location>
</feature>
<dbReference type="InterPro" id="IPR036397">
    <property type="entry name" value="RNaseH_sf"/>
</dbReference>